<name>M9V1C0_9CAUD</name>
<proteinExistence type="predicted"/>
<evidence type="ECO:0008006" key="3">
    <source>
        <dbReference type="Google" id="ProtNLM"/>
    </source>
</evidence>
<keyword evidence="2" id="KW-1185">Reference proteome</keyword>
<accession>M9V1C0</accession>
<reference evidence="1" key="1">
    <citation type="submission" date="2013-03" db="EMBL/GenBank/DDBJ databases">
        <authorList>
            <person name="Kushkina A.I."/>
            <person name="Tovkach F.I."/>
            <person name="Comeau A.M."/>
            <person name="Kostetskii I.E."/>
            <person name="Lisovskiy I."/>
            <person name="Ostapchuk A.M."/>
            <person name="Voychuk S.I."/>
            <person name="Gorb T.Y."/>
            <person name="Romanyuk L.V."/>
        </authorList>
    </citation>
    <scope>NUCLEOTIDE SEQUENCE [LARGE SCALE GENOMIC DNA]</scope>
</reference>
<protein>
    <recommendedName>
        <fullName evidence="3">C2H2-type domain-containing protein</fullName>
    </recommendedName>
</protein>
<dbReference type="EMBL" id="KC801932">
    <property type="protein sequence ID" value="AGJ71574.1"/>
    <property type="molecule type" value="Genomic_DNA"/>
</dbReference>
<dbReference type="KEGG" id="vg:16205088"/>
<evidence type="ECO:0000313" key="2">
    <source>
        <dbReference type="Proteomes" id="UP000012999"/>
    </source>
</evidence>
<evidence type="ECO:0000313" key="1">
    <source>
        <dbReference type="EMBL" id="AGJ71574.1"/>
    </source>
</evidence>
<gene>
    <name evidence="1" type="ORF">Lw1_gp167</name>
</gene>
<dbReference type="GeneID" id="16205088"/>
<dbReference type="Proteomes" id="UP000012999">
    <property type="component" value="Segment"/>
</dbReference>
<organism evidence="1 2">
    <name type="scientific">Escherichia phage Lw1</name>
    <dbReference type="NCBI Taxonomy" id="1307804"/>
    <lineage>
        <taxon>Viruses</taxon>
        <taxon>Duplodnaviria</taxon>
        <taxon>Heunggongvirae</taxon>
        <taxon>Uroviricota</taxon>
        <taxon>Caudoviricetes</taxon>
        <taxon>Pantevenvirales</taxon>
        <taxon>Straboviridae</taxon>
        <taxon>Pseudotevenvirus</taxon>
        <taxon>Pseudotevenvirus lw1</taxon>
    </lineage>
</organism>
<sequence>MKYYVMDGIDRIHGDMYATCHKCGKEFLMCKTHLDHAIRELAKHPIPRAEILRILEETK</sequence>
<dbReference type="RefSeq" id="YP_008060689.1">
    <property type="nucleotide sequence ID" value="NC_021344.2"/>
</dbReference>